<reference evidence="3" key="1">
    <citation type="journal article" date="2017" name="Nat. Microbiol.">
        <title>Global analysis of biosynthetic gene clusters reveals vast potential of secondary metabolite production in Penicillium species.</title>
        <authorList>
            <person name="Nielsen J.C."/>
            <person name="Grijseels S."/>
            <person name="Prigent S."/>
            <person name="Ji B."/>
            <person name="Dainat J."/>
            <person name="Nielsen K.F."/>
            <person name="Frisvad J.C."/>
            <person name="Workman M."/>
            <person name="Nielsen J."/>
        </authorList>
    </citation>
    <scope>NUCLEOTIDE SEQUENCE [LARGE SCALE GENOMIC DNA]</scope>
    <source>
        <strain evidence="3">IBT 13039</strain>
    </source>
</reference>
<name>A0A1V6X559_PENNA</name>
<dbReference type="CDD" id="cd12148">
    <property type="entry name" value="fungal_TF_MHR"/>
    <property type="match status" value="1"/>
</dbReference>
<proteinExistence type="predicted"/>
<protein>
    <recommendedName>
        <fullName evidence="4">Transcription factor domain-containing protein</fullName>
    </recommendedName>
</protein>
<gene>
    <name evidence="2" type="ORF">PENNAL_c0120G05083</name>
</gene>
<dbReference type="EMBL" id="MOOB01000120">
    <property type="protein sequence ID" value="OQE70205.1"/>
    <property type="molecule type" value="Genomic_DNA"/>
</dbReference>
<evidence type="ECO:0000256" key="1">
    <source>
        <dbReference type="SAM" id="MobiDB-lite"/>
    </source>
</evidence>
<dbReference type="Proteomes" id="UP000191691">
    <property type="component" value="Unassembled WGS sequence"/>
</dbReference>
<organism evidence="2 3">
    <name type="scientific">Penicillium nalgiovense</name>
    <dbReference type="NCBI Taxonomy" id="60175"/>
    <lineage>
        <taxon>Eukaryota</taxon>
        <taxon>Fungi</taxon>
        <taxon>Dikarya</taxon>
        <taxon>Ascomycota</taxon>
        <taxon>Pezizomycotina</taxon>
        <taxon>Eurotiomycetes</taxon>
        <taxon>Eurotiomycetidae</taxon>
        <taxon>Eurotiales</taxon>
        <taxon>Aspergillaceae</taxon>
        <taxon>Penicillium</taxon>
    </lineage>
</organism>
<evidence type="ECO:0008006" key="4">
    <source>
        <dbReference type="Google" id="ProtNLM"/>
    </source>
</evidence>
<keyword evidence="3" id="KW-1185">Reference proteome</keyword>
<comment type="caution">
    <text evidence="2">The sequence shown here is derived from an EMBL/GenBank/DDBJ whole genome shotgun (WGS) entry which is preliminary data.</text>
</comment>
<dbReference type="STRING" id="60175.A0A1V6X559"/>
<sequence>MDTVMEAPIDGHSECGSMRISESELRYVGGDHWAAILDGIADIKDHFDRDEQLRLANTPDQLSDEPAHDPSRPRSGYALLPYGCRKVASRGEILAALPPKAAVDRYISRFFNYLDLVSACSYSVLHWGLCIRYSISSQQPFMVQDFYESVPIMWIGLLFSMICLACLTTDTLDAEVEHLSLQIDLYREKIVQCLVLGEYTRTGPCALQTVIDYVYIQFLPSHGR</sequence>
<accession>A0A1V6X559</accession>
<evidence type="ECO:0000313" key="2">
    <source>
        <dbReference type="EMBL" id="OQE70205.1"/>
    </source>
</evidence>
<evidence type="ECO:0000313" key="3">
    <source>
        <dbReference type="Proteomes" id="UP000191691"/>
    </source>
</evidence>
<dbReference type="AlphaFoldDB" id="A0A1V6X559"/>
<dbReference type="OMA" id="KFRTHAA"/>
<feature type="region of interest" description="Disordered" evidence="1">
    <location>
        <begin position="56"/>
        <end position="75"/>
    </location>
</feature>